<protein>
    <submittedName>
        <fullName evidence="1">Uncharacterized protein</fullName>
    </submittedName>
</protein>
<sequence length="383" mass="41615">MSEFEDFVRLSFDGGRIGEMPDGPPALPIDLLPEVVAYRDLLVAVAREVYLSRRPHRQRIPRNFADDLGLVLRRLDSGSVAPVLERLVTNGDQLPLTEDELAASQRMIEDALRSPARAQTLPPELRTSAATVALKNFGRNLRPDEWVSISRAGEAVSDPVRFDEGTRRVLLASLAGTHSEVAEEVARIAALDSKGHKATLQSEAGELFTVEYTENDWALLHDNLRPDGLGPRVAVEVEFKIGHDGGRKGVGELLGISVVEVELGAFDAAQDAIVATSGLESGWIDGQCGEPIPEQLRASALDVLQALSHERLPPPSDAYATGEQSIRLCWSGSGWMTSLDVFEDGIVEVVGTHEDRHPSTILEYPTVPDLIAQIGVLEDLTSE</sequence>
<gene>
    <name evidence="1" type="ORF">IPN02_02560</name>
</gene>
<organism evidence="1 2">
    <name type="scientific">Candidatus Neomicrothrix subdominans</name>
    <dbReference type="NCBI Taxonomy" id="2954438"/>
    <lineage>
        <taxon>Bacteria</taxon>
        <taxon>Bacillati</taxon>
        <taxon>Actinomycetota</taxon>
        <taxon>Acidimicrobiia</taxon>
        <taxon>Acidimicrobiales</taxon>
        <taxon>Microthrixaceae</taxon>
        <taxon>Candidatus Neomicrothrix</taxon>
    </lineage>
</organism>
<reference evidence="1 2" key="1">
    <citation type="submission" date="2020-10" db="EMBL/GenBank/DDBJ databases">
        <title>Connecting structure to function with the recovery of over 1000 high-quality activated sludge metagenome-assembled genomes encoding full-length rRNA genes using long-read sequencing.</title>
        <authorList>
            <person name="Singleton C.M."/>
            <person name="Petriglieri F."/>
            <person name="Kristensen J.M."/>
            <person name="Kirkegaard R.H."/>
            <person name="Michaelsen T.Y."/>
            <person name="Andersen M.H."/>
            <person name="Karst S.M."/>
            <person name="Dueholm M.S."/>
            <person name="Nielsen P.H."/>
            <person name="Albertsen M."/>
        </authorList>
    </citation>
    <scope>NUCLEOTIDE SEQUENCE [LARGE SCALE GENOMIC DNA]</scope>
    <source>
        <strain evidence="1">Lyne_18-Q3-R50-59_MAXAC.006</strain>
    </source>
</reference>
<dbReference type="AlphaFoldDB" id="A0A936N8V0"/>
<dbReference type="EMBL" id="JADJZA010000001">
    <property type="protein sequence ID" value="MBK9295760.1"/>
    <property type="molecule type" value="Genomic_DNA"/>
</dbReference>
<comment type="caution">
    <text evidence="1">The sequence shown here is derived from an EMBL/GenBank/DDBJ whole genome shotgun (WGS) entry which is preliminary data.</text>
</comment>
<proteinExistence type="predicted"/>
<accession>A0A936N8V0</accession>
<evidence type="ECO:0000313" key="1">
    <source>
        <dbReference type="EMBL" id="MBK9295760.1"/>
    </source>
</evidence>
<dbReference type="Proteomes" id="UP000727993">
    <property type="component" value="Unassembled WGS sequence"/>
</dbReference>
<evidence type="ECO:0000313" key="2">
    <source>
        <dbReference type="Proteomes" id="UP000727993"/>
    </source>
</evidence>
<name>A0A936N8V0_9ACTN</name>